<dbReference type="GO" id="GO:0004527">
    <property type="term" value="F:exonuclease activity"/>
    <property type="evidence" value="ECO:0007669"/>
    <property type="project" value="UniProtKB-KW"/>
</dbReference>
<evidence type="ECO:0000256" key="9">
    <source>
        <dbReference type="ARBA" id="ARBA00023125"/>
    </source>
</evidence>
<comment type="caution">
    <text evidence="18">The sequence shown here is derived from an EMBL/GenBank/DDBJ whole genome shotgun (WGS) entry which is preliminary data.</text>
</comment>
<evidence type="ECO:0000256" key="10">
    <source>
        <dbReference type="ARBA" id="ARBA00023204"/>
    </source>
</evidence>
<dbReference type="GO" id="GO:0043138">
    <property type="term" value="F:3'-5' DNA helicase activity"/>
    <property type="evidence" value="ECO:0007669"/>
    <property type="project" value="UniProtKB-EC"/>
</dbReference>
<keyword evidence="9" id="KW-0238">DNA-binding</keyword>
<keyword evidence="6 15" id="KW-0347">Helicase</keyword>
<dbReference type="GO" id="GO:0005524">
    <property type="term" value="F:ATP binding"/>
    <property type="evidence" value="ECO:0007669"/>
    <property type="project" value="UniProtKB-UniRule"/>
</dbReference>
<evidence type="ECO:0000256" key="8">
    <source>
        <dbReference type="ARBA" id="ARBA00022840"/>
    </source>
</evidence>
<dbReference type="InterPro" id="IPR014017">
    <property type="entry name" value="DNA_helicase_UvrD-like_C"/>
</dbReference>
<evidence type="ECO:0000259" key="16">
    <source>
        <dbReference type="PROSITE" id="PS51198"/>
    </source>
</evidence>
<dbReference type="InterPro" id="IPR038726">
    <property type="entry name" value="PDDEXK_AddAB-type"/>
</dbReference>
<dbReference type="AlphaFoldDB" id="A0A1Y3GHB6"/>
<feature type="domain" description="UvrD-like helicase ATP-binding" evidence="16">
    <location>
        <begin position="29"/>
        <end position="361"/>
    </location>
</feature>
<dbReference type="GO" id="GO:0033202">
    <property type="term" value="C:DNA helicase complex"/>
    <property type="evidence" value="ECO:0007669"/>
    <property type="project" value="TreeGrafter"/>
</dbReference>
<protein>
    <recommendedName>
        <fullName evidence="13">DNA 3'-5' helicase</fullName>
        <ecNumber evidence="13">5.6.2.4</ecNumber>
    </recommendedName>
</protein>
<evidence type="ECO:0000259" key="17">
    <source>
        <dbReference type="PROSITE" id="PS51217"/>
    </source>
</evidence>
<evidence type="ECO:0000256" key="2">
    <source>
        <dbReference type="ARBA" id="ARBA00022722"/>
    </source>
</evidence>
<dbReference type="GO" id="GO:0003677">
    <property type="term" value="F:DNA binding"/>
    <property type="evidence" value="ECO:0007669"/>
    <property type="project" value="UniProtKB-KW"/>
</dbReference>
<keyword evidence="8 15" id="KW-0067">ATP-binding</keyword>
<evidence type="ECO:0000256" key="6">
    <source>
        <dbReference type="ARBA" id="ARBA00022806"/>
    </source>
</evidence>
<evidence type="ECO:0000256" key="4">
    <source>
        <dbReference type="ARBA" id="ARBA00022763"/>
    </source>
</evidence>
<comment type="similarity">
    <text evidence="1">Belongs to the helicase family. UvrD subfamily.</text>
</comment>
<keyword evidence="4" id="KW-0227">DNA damage</keyword>
<keyword evidence="19" id="KW-1185">Reference proteome</keyword>
<sequence>MEKKGILSINKFINKLTTINRERLEDESWNFNEEQRKAIKHGTGPLWITAGPGSGKTEVLVSRVLKLILVDGVHPESILITTFTEKAAQSLEERIVDRFSAFNVDDSELDVNDIYVGTLHSICDEVMNDFRYPAYVDRELLDEFGQELFMYNNSDLVDLIHTRSDIDPEEWETIESGNEIDNMWSFFESLYRGKYPPNRWESTYIASTILNRASQYRVDTGKMKASDNLYEKIIAEGLEKYRKTLRENSRCDFARVLEDFIEFLDHNTGKKFLKGNAGENGLEYVLVDEYQDTNPLQEELYFKMCEQMRKPNITIVGDDDQSLYRFRGGTVECLINFPERAKKRFEESVEKIQLKENYRSIEDIVSWFNRYIIEFPAMDEEGARAEGKEPMKANVTETGDPTGVRAILEENHHQTGEIVAELVKLMKETGYIEDYSQIALLFNTTKESQNINAGPYVRQLRARGISVHNPRNKIYLEREEISFLLGTIIRCIDPKRVYKLKGNLKDSISNWYDGFDDISQEYEAERLREFVEIKQDKILSLDKGEKLDVSILELVYQIMSFEPFSRWIETSEYPDRADRLAKFTSLLENFSRVSGQRLLKKSSWLDSVSKKFLDDFYWGFCGYMHENDLDDPEDLHDQIPEGSVQIMTVHQAKGLEFPVVFVDNLDWEPKEESSTYWIEDLFRDYSNINPVGSNHDRAVRDLTRQFYVAFSRAEKDLILIGKEEDPSFHSLGYDSEGKELDIDFFDDCRRISDPSKFIKEKQGVICDYSNIKLRNRYSITGDVLSYRLCKKQYGFFNEIGFIPSYEALWSYGRLVHDTLDRAHRHYQGDIEGVEGGEIPSDKDIENYFNDVISAMRAQNIYQLGGEAAERALENIKRFNRREGEDLYPKVKDTEHRLQATKDNFIMKGVVDVLIDGDSVEIWDYKASKRPEDDASRYSDYDAQIKTYAELYRKKNGEYPDRGVICFLGEEDSENSKYIIDIDPEDVSGFIDKFESTVEEIESEREERQWLKINPDEAPPEDICGSCSLRWGCEAREDKYNLL</sequence>
<dbReference type="Pfam" id="PF00580">
    <property type="entry name" value="UvrD-helicase"/>
    <property type="match status" value="1"/>
</dbReference>
<evidence type="ECO:0000256" key="7">
    <source>
        <dbReference type="ARBA" id="ARBA00022839"/>
    </source>
</evidence>
<feature type="binding site" evidence="15">
    <location>
        <begin position="50"/>
        <end position="57"/>
    </location>
    <ligand>
        <name>ATP</name>
        <dbReference type="ChEBI" id="CHEBI:30616"/>
    </ligand>
</feature>
<dbReference type="CDD" id="cd17932">
    <property type="entry name" value="DEXQc_UvrD"/>
    <property type="match status" value="1"/>
</dbReference>
<dbReference type="EMBL" id="MRZU01000003">
    <property type="protein sequence ID" value="OUJ18776.1"/>
    <property type="molecule type" value="Genomic_DNA"/>
</dbReference>
<keyword evidence="11" id="KW-0413">Isomerase</keyword>
<reference evidence="18 19" key="1">
    <citation type="submission" date="2016-12" db="EMBL/GenBank/DDBJ databases">
        <title>Discovery of methanogenic haloarchaea.</title>
        <authorList>
            <person name="Sorokin D.Y."/>
            <person name="Makarova K.S."/>
            <person name="Abbas B."/>
            <person name="Ferrer M."/>
            <person name="Golyshin P.N."/>
        </authorList>
    </citation>
    <scope>NUCLEOTIDE SEQUENCE [LARGE SCALE GENOMIC DNA]</scope>
    <source>
        <strain evidence="18">AMET1</strain>
    </source>
</reference>
<comment type="catalytic activity">
    <reaction evidence="12">
        <text>Couples ATP hydrolysis with the unwinding of duplex DNA by translocating in the 3'-5' direction.</text>
        <dbReference type="EC" id="5.6.2.4"/>
    </reaction>
</comment>
<dbReference type="InterPro" id="IPR013986">
    <property type="entry name" value="DExx_box_DNA_helicase_dom_sf"/>
</dbReference>
<dbReference type="PROSITE" id="PS51217">
    <property type="entry name" value="UVRD_HELICASE_CTER"/>
    <property type="match status" value="1"/>
</dbReference>
<evidence type="ECO:0000256" key="14">
    <source>
        <dbReference type="ARBA" id="ARBA00048988"/>
    </source>
</evidence>
<keyword evidence="3 15" id="KW-0547">Nucleotide-binding</keyword>
<dbReference type="GO" id="GO:0000725">
    <property type="term" value="P:recombinational repair"/>
    <property type="evidence" value="ECO:0007669"/>
    <property type="project" value="TreeGrafter"/>
</dbReference>
<dbReference type="InterPro" id="IPR027417">
    <property type="entry name" value="P-loop_NTPase"/>
</dbReference>
<evidence type="ECO:0000256" key="13">
    <source>
        <dbReference type="ARBA" id="ARBA00034808"/>
    </source>
</evidence>
<dbReference type="PANTHER" id="PTHR11070">
    <property type="entry name" value="UVRD / RECB / PCRA DNA HELICASE FAMILY MEMBER"/>
    <property type="match status" value="1"/>
</dbReference>
<dbReference type="SUPFAM" id="SSF52540">
    <property type="entry name" value="P-loop containing nucleoside triphosphate hydrolases"/>
    <property type="match status" value="1"/>
</dbReference>
<evidence type="ECO:0000256" key="12">
    <source>
        <dbReference type="ARBA" id="ARBA00034617"/>
    </source>
</evidence>
<dbReference type="EC" id="5.6.2.4" evidence="13"/>
<dbReference type="RefSeq" id="WP_161490721.1">
    <property type="nucleotide sequence ID" value="NZ_MRZU01000003.1"/>
</dbReference>
<dbReference type="Gene3D" id="1.10.10.160">
    <property type="match status" value="1"/>
</dbReference>
<dbReference type="Proteomes" id="UP000195137">
    <property type="component" value="Unassembled WGS sequence"/>
</dbReference>
<organism evidence="18 19">
    <name type="scientific">Methanonatronarchaeum thermophilum</name>
    <dbReference type="NCBI Taxonomy" id="1927129"/>
    <lineage>
        <taxon>Archaea</taxon>
        <taxon>Methanobacteriati</taxon>
        <taxon>Methanobacteriota</taxon>
        <taxon>Methanonatronarchaeia</taxon>
        <taxon>Methanonatronarchaeales</taxon>
        <taxon>Methanonatronarchaeaceae</taxon>
        <taxon>Methanonatronarchaeum</taxon>
    </lineage>
</organism>
<keyword evidence="7" id="KW-0269">Exonuclease</keyword>
<dbReference type="Gene3D" id="3.40.50.300">
    <property type="entry name" value="P-loop containing nucleotide triphosphate hydrolases"/>
    <property type="match status" value="3"/>
</dbReference>
<dbReference type="Pfam" id="PF12705">
    <property type="entry name" value="PDDEXK_1"/>
    <property type="match status" value="1"/>
</dbReference>
<accession>A0A1Y3GHB6</accession>
<evidence type="ECO:0000256" key="5">
    <source>
        <dbReference type="ARBA" id="ARBA00022801"/>
    </source>
</evidence>
<dbReference type="InterPro" id="IPR011604">
    <property type="entry name" value="PDDEXK-like_dom_sf"/>
</dbReference>
<evidence type="ECO:0000256" key="11">
    <source>
        <dbReference type="ARBA" id="ARBA00023235"/>
    </source>
</evidence>
<evidence type="ECO:0000256" key="3">
    <source>
        <dbReference type="ARBA" id="ARBA00022741"/>
    </source>
</evidence>
<name>A0A1Y3GHB6_9EURY</name>
<dbReference type="Pfam" id="PF13361">
    <property type="entry name" value="UvrD_C"/>
    <property type="match status" value="1"/>
</dbReference>
<dbReference type="PROSITE" id="PS51198">
    <property type="entry name" value="UVRD_HELICASE_ATP_BIND"/>
    <property type="match status" value="1"/>
</dbReference>
<dbReference type="InterPro" id="IPR014016">
    <property type="entry name" value="UvrD-like_ATP-bd"/>
</dbReference>
<evidence type="ECO:0000256" key="15">
    <source>
        <dbReference type="PROSITE-ProRule" id="PRU00560"/>
    </source>
</evidence>
<dbReference type="InterPro" id="IPR000212">
    <property type="entry name" value="DNA_helicase_UvrD/REP"/>
</dbReference>
<dbReference type="GO" id="GO:0005829">
    <property type="term" value="C:cytosol"/>
    <property type="evidence" value="ECO:0007669"/>
    <property type="project" value="TreeGrafter"/>
</dbReference>
<evidence type="ECO:0000256" key="1">
    <source>
        <dbReference type="ARBA" id="ARBA00009922"/>
    </source>
</evidence>
<keyword evidence="2" id="KW-0540">Nuclease</keyword>
<evidence type="ECO:0000313" key="18">
    <source>
        <dbReference type="EMBL" id="OUJ18776.1"/>
    </source>
</evidence>
<feature type="domain" description="UvrD-like helicase C-terminal" evidence="17">
    <location>
        <begin position="362"/>
        <end position="654"/>
    </location>
</feature>
<gene>
    <name evidence="18" type="ORF">AMET1_0427</name>
</gene>
<comment type="catalytic activity">
    <reaction evidence="14">
        <text>ATP + H2O = ADP + phosphate + H(+)</text>
        <dbReference type="Rhea" id="RHEA:13065"/>
        <dbReference type="ChEBI" id="CHEBI:15377"/>
        <dbReference type="ChEBI" id="CHEBI:15378"/>
        <dbReference type="ChEBI" id="CHEBI:30616"/>
        <dbReference type="ChEBI" id="CHEBI:43474"/>
        <dbReference type="ChEBI" id="CHEBI:456216"/>
        <dbReference type="EC" id="5.6.2.4"/>
    </reaction>
</comment>
<keyword evidence="5 15" id="KW-0378">Hydrolase</keyword>
<dbReference type="OrthoDB" id="203178at2157"/>
<dbReference type="PANTHER" id="PTHR11070:SF2">
    <property type="entry name" value="ATP-DEPENDENT DNA HELICASE SRS2"/>
    <property type="match status" value="1"/>
</dbReference>
<evidence type="ECO:0000313" key="19">
    <source>
        <dbReference type="Proteomes" id="UP000195137"/>
    </source>
</evidence>
<proteinExistence type="inferred from homology"/>
<keyword evidence="10" id="KW-0234">DNA repair</keyword>
<dbReference type="Gene3D" id="3.90.320.10">
    <property type="match status" value="1"/>
</dbReference>